<comment type="subunit">
    <text evidence="7">Component of the dolichol-phosphate mannose (DPM) synthase complex.</text>
</comment>
<evidence type="ECO:0000256" key="4">
    <source>
        <dbReference type="ARBA" id="ARBA00022824"/>
    </source>
</evidence>
<accession>A0A1Y1IIY2</accession>
<keyword evidence="5 7" id="KW-1133">Transmembrane helix</keyword>
<keyword evidence="4 7" id="KW-0256">Endoplasmic reticulum</keyword>
<dbReference type="STRING" id="105231.A0A1Y1IIY2"/>
<dbReference type="EMBL" id="DF237639">
    <property type="protein sequence ID" value="GAQ90830.1"/>
    <property type="molecule type" value="Genomic_DNA"/>
</dbReference>
<dbReference type="Proteomes" id="UP000054558">
    <property type="component" value="Unassembled WGS sequence"/>
</dbReference>
<keyword evidence="6 7" id="KW-0472">Membrane</keyword>
<keyword evidence="9" id="KW-1185">Reference proteome</keyword>
<dbReference type="OrthoDB" id="311279at2759"/>
<proteinExistence type="inferred from homology"/>
<evidence type="ECO:0000256" key="3">
    <source>
        <dbReference type="ARBA" id="ARBA00022692"/>
    </source>
</evidence>
<dbReference type="InterPro" id="IPR009914">
    <property type="entry name" value="DPM2"/>
</dbReference>
<comment type="pathway">
    <text evidence="7">Protein modification; protein glycosylation.</text>
</comment>
<feature type="transmembrane region" description="Helical" evidence="7">
    <location>
        <begin position="47"/>
        <end position="71"/>
    </location>
</feature>
<feature type="transmembrane region" description="Helical" evidence="7">
    <location>
        <begin position="7"/>
        <end position="27"/>
    </location>
</feature>
<dbReference type="OMA" id="YTLWIIV"/>
<dbReference type="GO" id="GO:0006488">
    <property type="term" value="P:dolichol-linked oligosaccharide biosynthetic process"/>
    <property type="evidence" value="ECO:0000318"/>
    <property type="project" value="GO_Central"/>
</dbReference>
<comment type="subcellular location">
    <subcellularLocation>
        <location evidence="1 7">Endoplasmic reticulum membrane</location>
        <topology evidence="1 7">Multi-pass membrane protein</topology>
    </subcellularLocation>
</comment>
<name>A0A1Y1IIY2_KLENI</name>
<evidence type="ECO:0000256" key="2">
    <source>
        <dbReference type="ARBA" id="ARBA00005478"/>
    </source>
</evidence>
<evidence type="ECO:0000313" key="9">
    <source>
        <dbReference type="Proteomes" id="UP000054558"/>
    </source>
</evidence>
<protein>
    <recommendedName>
        <fullName evidence="7">Dolichol phosphate-mannose biosynthesis regulatory protein</fullName>
    </recommendedName>
</protein>
<dbReference type="UniPathway" id="UPA00378"/>
<reference evidence="8 9" key="1">
    <citation type="journal article" date="2014" name="Nat. Commun.">
        <title>Klebsormidium flaccidum genome reveals primary factors for plant terrestrial adaptation.</title>
        <authorList>
            <person name="Hori K."/>
            <person name="Maruyama F."/>
            <person name="Fujisawa T."/>
            <person name="Togashi T."/>
            <person name="Yamamoto N."/>
            <person name="Seo M."/>
            <person name="Sato S."/>
            <person name="Yamada T."/>
            <person name="Mori H."/>
            <person name="Tajima N."/>
            <person name="Moriyama T."/>
            <person name="Ikeuchi M."/>
            <person name="Watanabe M."/>
            <person name="Wada H."/>
            <person name="Kobayashi K."/>
            <person name="Saito M."/>
            <person name="Masuda T."/>
            <person name="Sasaki-Sekimoto Y."/>
            <person name="Mashiguchi K."/>
            <person name="Awai K."/>
            <person name="Shimojima M."/>
            <person name="Masuda S."/>
            <person name="Iwai M."/>
            <person name="Nobusawa T."/>
            <person name="Narise T."/>
            <person name="Kondo S."/>
            <person name="Saito H."/>
            <person name="Sato R."/>
            <person name="Murakawa M."/>
            <person name="Ihara Y."/>
            <person name="Oshima-Yamada Y."/>
            <person name="Ohtaka K."/>
            <person name="Satoh M."/>
            <person name="Sonobe K."/>
            <person name="Ishii M."/>
            <person name="Ohtani R."/>
            <person name="Kanamori-Sato M."/>
            <person name="Honoki R."/>
            <person name="Miyazaki D."/>
            <person name="Mochizuki H."/>
            <person name="Umetsu J."/>
            <person name="Higashi K."/>
            <person name="Shibata D."/>
            <person name="Kamiya Y."/>
            <person name="Sato N."/>
            <person name="Nakamura Y."/>
            <person name="Tabata S."/>
            <person name="Ida S."/>
            <person name="Kurokawa K."/>
            <person name="Ohta H."/>
        </authorList>
    </citation>
    <scope>NUCLEOTIDE SEQUENCE [LARGE SCALE GENOMIC DNA]</scope>
    <source>
        <strain evidence="8 9">NIES-2285</strain>
    </source>
</reference>
<organism evidence="8 9">
    <name type="scientific">Klebsormidium nitens</name>
    <name type="common">Green alga</name>
    <name type="synonym">Ulothrix nitens</name>
    <dbReference type="NCBI Taxonomy" id="105231"/>
    <lineage>
        <taxon>Eukaryota</taxon>
        <taxon>Viridiplantae</taxon>
        <taxon>Streptophyta</taxon>
        <taxon>Klebsormidiophyceae</taxon>
        <taxon>Klebsormidiales</taxon>
        <taxon>Klebsormidiaceae</taxon>
        <taxon>Klebsormidium</taxon>
    </lineage>
</organism>
<evidence type="ECO:0000256" key="1">
    <source>
        <dbReference type="ARBA" id="ARBA00004477"/>
    </source>
</evidence>
<keyword evidence="3 7" id="KW-0812">Transmembrane</keyword>
<dbReference type="PANTHER" id="PTHR15039">
    <property type="entry name" value="DOLICHOL PHOSPHATE-MANNOSE BIOSYNTHESIS REGULATORY PROTEIN"/>
    <property type="match status" value="1"/>
</dbReference>
<dbReference type="Pfam" id="PF07297">
    <property type="entry name" value="DPM2"/>
    <property type="match status" value="1"/>
</dbReference>
<dbReference type="GO" id="GO:0005789">
    <property type="term" value="C:endoplasmic reticulum membrane"/>
    <property type="evidence" value="ECO:0007669"/>
    <property type="project" value="UniProtKB-SubCell"/>
</dbReference>
<dbReference type="GO" id="GO:0016757">
    <property type="term" value="F:glycosyltransferase activity"/>
    <property type="evidence" value="ECO:0007669"/>
    <property type="project" value="UniProtKB-KW"/>
</dbReference>
<dbReference type="GO" id="GO:0005783">
    <property type="term" value="C:endoplasmic reticulum"/>
    <property type="evidence" value="ECO:0000318"/>
    <property type="project" value="GO_Central"/>
</dbReference>
<evidence type="ECO:0000256" key="5">
    <source>
        <dbReference type="ARBA" id="ARBA00022989"/>
    </source>
</evidence>
<comment type="similarity">
    <text evidence="2 7">Belongs to the DPM2 family.</text>
</comment>
<sequence length="81" mass="9068">MNDQLAGLGLLLFSISVFVYYTLWVIVLPFVDSDHAVHSYFLPQEYAIALPVGALVLLLSFLLLFLGILMVRSRLGKKKKA</sequence>
<evidence type="ECO:0000256" key="6">
    <source>
        <dbReference type="ARBA" id="ARBA00023136"/>
    </source>
</evidence>
<dbReference type="GO" id="GO:0033185">
    <property type="term" value="C:dolichol-phosphate-mannose synthase complex"/>
    <property type="evidence" value="ECO:0000318"/>
    <property type="project" value="GO_Central"/>
</dbReference>
<dbReference type="AlphaFoldDB" id="A0A1Y1IIY2"/>
<dbReference type="GO" id="GO:0180047">
    <property type="term" value="P:dolichol phosphate mannose biosynthetic process"/>
    <property type="evidence" value="ECO:0007669"/>
    <property type="project" value="InterPro"/>
</dbReference>
<dbReference type="GO" id="GO:0030234">
    <property type="term" value="F:enzyme regulator activity"/>
    <property type="evidence" value="ECO:0000318"/>
    <property type="project" value="GO_Central"/>
</dbReference>
<comment type="function">
    <text evidence="7">Regulatory subunit of the dolichol-phosphate mannose (DPM) synthase complex; essential for the ER localization.</text>
</comment>
<keyword evidence="8" id="KW-0808">Transferase</keyword>
<keyword evidence="8" id="KW-0328">Glycosyltransferase</keyword>
<evidence type="ECO:0000313" key="8">
    <source>
        <dbReference type="EMBL" id="GAQ90830.1"/>
    </source>
</evidence>
<dbReference type="PANTHER" id="PTHR15039:SF11">
    <property type="entry name" value="DOLICHOL PHOSPHATE-MANNOSE BIOSYNTHESIS REGULATORY PROTEIN"/>
    <property type="match status" value="1"/>
</dbReference>
<gene>
    <name evidence="8" type="ORF">KFL_006900060</name>
</gene>
<evidence type="ECO:0000256" key="7">
    <source>
        <dbReference type="RuleBase" id="RU365084"/>
    </source>
</evidence>